<proteinExistence type="predicted"/>
<dbReference type="OrthoDB" id="7772923at2759"/>
<accession>A0A4Y7QLT4</accession>
<dbReference type="Gene3D" id="3.20.20.210">
    <property type="match status" value="1"/>
</dbReference>
<protein>
    <submittedName>
        <fullName evidence="2">UROD/MetE-like protein</fullName>
    </submittedName>
</protein>
<evidence type="ECO:0000313" key="2">
    <source>
        <dbReference type="EMBL" id="TDL28617.1"/>
    </source>
</evidence>
<dbReference type="GO" id="GO:0008270">
    <property type="term" value="F:zinc ion binding"/>
    <property type="evidence" value="ECO:0007669"/>
    <property type="project" value="InterPro"/>
</dbReference>
<dbReference type="STRING" id="50990.A0A4Y7QLT4"/>
<organism evidence="2 3">
    <name type="scientific">Rickenella mellea</name>
    <dbReference type="NCBI Taxonomy" id="50990"/>
    <lineage>
        <taxon>Eukaryota</taxon>
        <taxon>Fungi</taxon>
        <taxon>Dikarya</taxon>
        <taxon>Basidiomycota</taxon>
        <taxon>Agaricomycotina</taxon>
        <taxon>Agaricomycetes</taxon>
        <taxon>Hymenochaetales</taxon>
        <taxon>Rickenellaceae</taxon>
        <taxon>Rickenella</taxon>
    </lineage>
</organism>
<dbReference type="InterPro" id="IPR002629">
    <property type="entry name" value="Met_Synth_C/arc"/>
</dbReference>
<dbReference type="Proteomes" id="UP000294933">
    <property type="component" value="Unassembled WGS sequence"/>
</dbReference>
<gene>
    <name evidence="2" type="ORF">BD410DRAFT_781128</name>
</gene>
<dbReference type="GO" id="GO:0009086">
    <property type="term" value="P:methionine biosynthetic process"/>
    <property type="evidence" value="ECO:0007669"/>
    <property type="project" value="InterPro"/>
</dbReference>
<dbReference type="PANTHER" id="PTHR43844">
    <property type="entry name" value="METHIONINE SYNTHASE"/>
    <property type="match status" value="1"/>
</dbReference>
<evidence type="ECO:0000259" key="1">
    <source>
        <dbReference type="Pfam" id="PF01717"/>
    </source>
</evidence>
<sequence>MYTLCPVIIRTRVAHKASATHFTILIEMSNPVNPPFRAEHTGSYLRPAELLRKRIEFHQGRCSAGELKDAEDNAIKHIVQMQKNAGIKSITDGEMRRFAFFDGVFENLEGHSFLPKAPLKEMMTMVPYISQMLEYGMVEFPTFYCSGKIKRTKGFYTEDWKYLKSLLPPKDIAGAKITMCSPDWLHSRHGSHKTYDKTVYQNDDEYFADIAKAYQEEIRDLYELGCRNIQFDSPTFCFFCAEEMTNGLQKVGIDQDNLLDKYIGLINACLRGKPTDMNVGIHMCHGNYKGTWYSEGGYDRIAAKLFQNLNVQCYYLEYDTERSGSFEPLKYLPLGKTVILGLVSTKTARMEDITQVKKRIDEAATIISQGFPKRSRATAYHQICIGPQCGFAAQFEGNPISEEDQQKKLSLVVKVATEVWKDVSQ</sequence>
<dbReference type="GO" id="GO:0003871">
    <property type="term" value="F:5-methyltetrahydropteroyltriglutamate-homocysteine S-methyltransferase activity"/>
    <property type="evidence" value="ECO:0007669"/>
    <property type="project" value="InterPro"/>
</dbReference>
<dbReference type="Pfam" id="PF01717">
    <property type="entry name" value="Meth_synt_2"/>
    <property type="match status" value="1"/>
</dbReference>
<name>A0A4Y7QLT4_9AGAM</name>
<dbReference type="EMBL" id="ML170157">
    <property type="protein sequence ID" value="TDL28617.1"/>
    <property type="molecule type" value="Genomic_DNA"/>
</dbReference>
<dbReference type="CDD" id="cd03311">
    <property type="entry name" value="CIMS_C_terminal_like"/>
    <property type="match status" value="1"/>
</dbReference>
<reference evidence="2 3" key="1">
    <citation type="submission" date="2018-06" db="EMBL/GenBank/DDBJ databases">
        <title>A transcriptomic atlas of mushroom development highlights an independent origin of complex multicellularity.</title>
        <authorList>
            <consortium name="DOE Joint Genome Institute"/>
            <person name="Krizsan K."/>
            <person name="Almasi E."/>
            <person name="Merenyi Z."/>
            <person name="Sahu N."/>
            <person name="Viragh M."/>
            <person name="Koszo T."/>
            <person name="Mondo S."/>
            <person name="Kiss B."/>
            <person name="Balint B."/>
            <person name="Kues U."/>
            <person name="Barry K."/>
            <person name="Hegedus J.C."/>
            <person name="Henrissat B."/>
            <person name="Johnson J."/>
            <person name="Lipzen A."/>
            <person name="Ohm R."/>
            <person name="Nagy I."/>
            <person name="Pangilinan J."/>
            <person name="Yan J."/>
            <person name="Xiong Y."/>
            <person name="Grigoriev I.V."/>
            <person name="Hibbett D.S."/>
            <person name="Nagy L.G."/>
        </authorList>
    </citation>
    <scope>NUCLEOTIDE SEQUENCE [LARGE SCALE GENOMIC DNA]</scope>
    <source>
        <strain evidence="2 3">SZMC22713</strain>
    </source>
</reference>
<dbReference type="AlphaFoldDB" id="A0A4Y7QLT4"/>
<keyword evidence="3" id="KW-1185">Reference proteome</keyword>
<dbReference type="VEuPathDB" id="FungiDB:BD410DRAFT_781128"/>
<dbReference type="SUPFAM" id="SSF51726">
    <property type="entry name" value="UROD/MetE-like"/>
    <property type="match status" value="1"/>
</dbReference>
<dbReference type="PANTHER" id="PTHR43844:SF2">
    <property type="entry name" value="SYNTHASE, VITAMIN-B12 INDEPENDENT, PUTATIVE (AFU_ORTHOLOGUE AFUA_3G12060)-RELATED"/>
    <property type="match status" value="1"/>
</dbReference>
<evidence type="ECO:0000313" key="3">
    <source>
        <dbReference type="Proteomes" id="UP000294933"/>
    </source>
</evidence>
<dbReference type="InterPro" id="IPR038071">
    <property type="entry name" value="UROD/MetE-like_sf"/>
</dbReference>
<feature type="domain" description="Cobalamin-independent methionine synthase MetE C-terminal/archaeal" evidence="1">
    <location>
        <begin position="202"/>
        <end position="394"/>
    </location>
</feature>